<evidence type="ECO:0000256" key="8">
    <source>
        <dbReference type="ARBA" id="ARBA00023125"/>
    </source>
</evidence>
<dbReference type="GO" id="GO:0043565">
    <property type="term" value="F:sequence-specific DNA binding"/>
    <property type="evidence" value="ECO:0007669"/>
    <property type="project" value="UniProtKB-ARBA"/>
</dbReference>
<dbReference type="KEGG" id="goe:100905894"/>
<accession>A0AAJ7SH15</accession>
<evidence type="ECO:0000256" key="1">
    <source>
        <dbReference type="ARBA" id="ARBA00004123"/>
    </source>
</evidence>
<feature type="domain" description="C2H2-type" evidence="13">
    <location>
        <begin position="98"/>
        <end position="126"/>
    </location>
</feature>
<feature type="domain" description="C2H2-type" evidence="13">
    <location>
        <begin position="126"/>
        <end position="153"/>
    </location>
</feature>
<keyword evidence="7" id="KW-0805">Transcription regulation</keyword>
<keyword evidence="6" id="KW-0862">Zinc</keyword>
<keyword evidence="10" id="KW-0539">Nucleus</keyword>
<feature type="compositionally biased region" description="Gly residues" evidence="12">
    <location>
        <begin position="33"/>
        <end position="53"/>
    </location>
</feature>
<feature type="domain" description="C2H2-type" evidence="13">
    <location>
        <begin position="391"/>
        <end position="418"/>
    </location>
</feature>
<protein>
    <submittedName>
        <fullName evidence="15">Zinc finger protein 347-like</fullName>
    </submittedName>
</protein>
<feature type="domain" description="C2H2-type" evidence="13">
    <location>
        <begin position="256"/>
        <end position="283"/>
    </location>
</feature>
<dbReference type="Pfam" id="PF00096">
    <property type="entry name" value="zf-C2H2"/>
    <property type="match status" value="5"/>
</dbReference>
<feature type="domain" description="C2H2-type" evidence="13">
    <location>
        <begin position="200"/>
        <end position="227"/>
    </location>
</feature>
<dbReference type="PANTHER" id="PTHR24379:SF121">
    <property type="entry name" value="C2H2-TYPE DOMAIN-CONTAINING PROTEIN"/>
    <property type="match status" value="1"/>
</dbReference>
<keyword evidence="14" id="KW-1185">Reference proteome</keyword>
<evidence type="ECO:0000256" key="5">
    <source>
        <dbReference type="ARBA" id="ARBA00022771"/>
    </source>
</evidence>
<dbReference type="GO" id="GO:0005634">
    <property type="term" value="C:nucleus"/>
    <property type="evidence" value="ECO:0007669"/>
    <property type="project" value="UniProtKB-SubCell"/>
</dbReference>
<dbReference type="InterPro" id="IPR013087">
    <property type="entry name" value="Znf_C2H2_type"/>
</dbReference>
<name>A0AAJ7SH15_9ACAR</name>
<comment type="similarity">
    <text evidence="2">Belongs to the krueppel C2H2-type zinc-finger protein family.</text>
</comment>
<keyword evidence="9" id="KW-0804">Transcription</keyword>
<proteinExistence type="inferred from homology"/>
<dbReference type="PROSITE" id="PS50157">
    <property type="entry name" value="ZINC_FINGER_C2H2_2"/>
    <property type="match status" value="10"/>
</dbReference>
<evidence type="ECO:0000256" key="7">
    <source>
        <dbReference type="ARBA" id="ARBA00023015"/>
    </source>
</evidence>
<evidence type="ECO:0000313" key="14">
    <source>
        <dbReference type="Proteomes" id="UP000694867"/>
    </source>
</evidence>
<feature type="domain" description="C2H2-type" evidence="13">
    <location>
        <begin position="228"/>
        <end position="256"/>
    </location>
</feature>
<dbReference type="PROSITE" id="PS00028">
    <property type="entry name" value="ZINC_FINGER_C2H2_1"/>
    <property type="match status" value="7"/>
</dbReference>
<dbReference type="GO" id="GO:0008270">
    <property type="term" value="F:zinc ion binding"/>
    <property type="evidence" value="ECO:0007669"/>
    <property type="project" value="UniProtKB-KW"/>
</dbReference>
<feature type="domain" description="C2H2-type" evidence="13">
    <location>
        <begin position="447"/>
        <end position="474"/>
    </location>
</feature>
<dbReference type="FunFam" id="3.30.160.60:FF:001480">
    <property type="entry name" value="Si:cabz01071911.3"/>
    <property type="match status" value="1"/>
</dbReference>
<evidence type="ECO:0000313" key="15">
    <source>
        <dbReference type="RefSeq" id="XP_028968586.1"/>
    </source>
</evidence>
<evidence type="ECO:0000259" key="13">
    <source>
        <dbReference type="PROSITE" id="PS50157"/>
    </source>
</evidence>
<dbReference type="RefSeq" id="XP_028968586.1">
    <property type="nucleotide sequence ID" value="XM_029112753.1"/>
</dbReference>
<comment type="subcellular location">
    <subcellularLocation>
        <location evidence="1">Nucleus</location>
    </subcellularLocation>
</comment>
<evidence type="ECO:0000256" key="3">
    <source>
        <dbReference type="ARBA" id="ARBA00022723"/>
    </source>
</evidence>
<keyword evidence="4" id="KW-0677">Repeat</keyword>
<dbReference type="InterPro" id="IPR036236">
    <property type="entry name" value="Znf_C2H2_sf"/>
</dbReference>
<dbReference type="Proteomes" id="UP000694867">
    <property type="component" value="Unplaced"/>
</dbReference>
<dbReference type="GeneID" id="100905894"/>
<gene>
    <name evidence="15" type="primary">LOC100905894</name>
</gene>
<dbReference type="Gene3D" id="3.30.160.60">
    <property type="entry name" value="Classic Zinc Finger"/>
    <property type="match status" value="8"/>
</dbReference>
<dbReference type="GO" id="GO:0045893">
    <property type="term" value="P:positive regulation of DNA-templated transcription"/>
    <property type="evidence" value="ECO:0007669"/>
    <property type="project" value="UniProtKB-ARBA"/>
</dbReference>
<feature type="domain" description="C2H2-type" evidence="13">
    <location>
        <begin position="475"/>
        <end position="501"/>
    </location>
</feature>
<keyword evidence="3" id="KW-0479">Metal-binding</keyword>
<evidence type="ECO:0000256" key="11">
    <source>
        <dbReference type="PROSITE-ProRule" id="PRU00042"/>
    </source>
</evidence>
<evidence type="ECO:0000256" key="4">
    <source>
        <dbReference type="ARBA" id="ARBA00022737"/>
    </source>
</evidence>
<feature type="domain" description="C2H2-type" evidence="13">
    <location>
        <begin position="70"/>
        <end position="97"/>
    </location>
</feature>
<reference evidence="15" key="1">
    <citation type="submission" date="2025-08" db="UniProtKB">
        <authorList>
            <consortium name="RefSeq"/>
        </authorList>
    </citation>
    <scope>IDENTIFICATION</scope>
</reference>
<feature type="region of interest" description="Disordered" evidence="12">
    <location>
        <begin position="20"/>
        <end position="64"/>
    </location>
</feature>
<sequence length="501" mass="55545">MSSWIVQGIYPHMMIIPPSSGQGSPSIPLATPPGGGGGAAGNGPGANDNGGAGSFTKKSPKRGGVRDGKFKCNLCPYATNKDWHLRQHEVSHSDEKNFTCEHCGSGFNRKGNLKRHMMIVHEGVRYACSVCGKQLTSEAHLRAHVNRHSTPWELGCPSHCSLNDSLKRSSMCLLQISCNSLQYVFDSRPRQHKGVKDGRFKCGQCDYSTNNEYHMKQHGVVHSQDKPFVCDSCGEAFNRKGNLQRHKAILHAGLRYPCSVCEKQFHSDCARRKHVAKHYREMRLLPSTGPQSMTCPVTPALQAASQEILPLKPAQPLLGHAPCAPTPFRPGHGQDEFKKMDLVPQAAYGVSVMASMGPPPVTTTVATVSAPSGPTPQPPGPPRTPLKDGRYRCSQCDYTTNKDWHLKQHEASHSGDKPFNCDVCGASFNRKGNLKRHRNIIHEGIRYPCPVCEKQLTTESHLRAHMNKHNGYKPYKCSFCEATFYRSDKCRQHERKNHLNK</sequence>
<dbReference type="FunFam" id="3.30.160.60:FF:001732">
    <property type="entry name" value="Zgc:162936"/>
    <property type="match status" value="1"/>
</dbReference>
<dbReference type="AlphaFoldDB" id="A0AAJ7SH15"/>
<evidence type="ECO:0000256" key="9">
    <source>
        <dbReference type="ARBA" id="ARBA00023163"/>
    </source>
</evidence>
<evidence type="ECO:0000256" key="12">
    <source>
        <dbReference type="SAM" id="MobiDB-lite"/>
    </source>
</evidence>
<evidence type="ECO:0000256" key="6">
    <source>
        <dbReference type="ARBA" id="ARBA00022833"/>
    </source>
</evidence>
<dbReference type="SUPFAM" id="SSF57667">
    <property type="entry name" value="beta-beta-alpha zinc fingers"/>
    <property type="match status" value="5"/>
</dbReference>
<dbReference type="GO" id="GO:0005694">
    <property type="term" value="C:chromosome"/>
    <property type="evidence" value="ECO:0007669"/>
    <property type="project" value="UniProtKB-ARBA"/>
</dbReference>
<feature type="domain" description="C2H2-type" evidence="13">
    <location>
        <begin position="419"/>
        <end position="447"/>
    </location>
</feature>
<evidence type="ECO:0000256" key="2">
    <source>
        <dbReference type="ARBA" id="ARBA00006991"/>
    </source>
</evidence>
<keyword evidence="5 11" id="KW-0863">Zinc-finger</keyword>
<organism evidence="14 15">
    <name type="scientific">Galendromus occidentalis</name>
    <name type="common">western predatory mite</name>
    <dbReference type="NCBI Taxonomy" id="34638"/>
    <lineage>
        <taxon>Eukaryota</taxon>
        <taxon>Metazoa</taxon>
        <taxon>Ecdysozoa</taxon>
        <taxon>Arthropoda</taxon>
        <taxon>Chelicerata</taxon>
        <taxon>Arachnida</taxon>
        <taxon>Acari</taxon>
        <taxon>Parasitiformes</taxon>
        <taxon>Mesostigmata</taxon>
        <taxon>Gamasina</taxon>
        <taxon>Phytoseioidea</taxon>
        <taxon>Phytoseiidae</taxon>
        <taxon>Typhlodrominae</taxon>
        <taxon>Galendromus</taxon>
    </lineage>
</organism>
<feature type="region of interest" description="Disordered" evidence="12">
    <location>
        <begin position="367"/>
        <end position="387"/>
    </location>
</feature>
<dbReference type="SMART" id="SM00355">
    <property type="entry name" value="ZnF_C2H2"/>
    <property type="match status" value="10"/>
</dbReference>
<dbReference type="PANTHER" id="PTHR24379">
    <property type="entry name" value="KRAB AND ZINC FINGER DOMAIN-CONTAINING"/>
    <property type="match status" value="1"/>
</dbReference>
<feature type="compositionally biased region" description="Pro residues" evidence="12">
    <location>
        <begin position="373"/>
        <end position="384"/>
    </location>
</feature>
<evidence type="ECO:0000256" key="10">
    <source>
        <dbReference type="ARBA" id="ARBA00023242"/>
    </source>
</evidence>
<dbReference type="FunFam" id="3.30.160.60:FF:000100">
    <property type="entry name" value="Zinc finger 45-like"/>
    <property type="match status" value="1"/>
</dbReference>
<keyword evidence="8" id="KW-0238">DNA-binding</keyword>